<evidence type="ECO:0000313" key="4">
    <source>
        <dbReference type="Proteomes" id="UP000004208"/>
    </source>
</evidence>
<dbReference type="OrthoDB" id="4407663at2"/>
<keyword evidence="3" id="KW-0378">Hydrolase</keyword>
<sequence length="206" mass="22324">MNFGWVIPCVLGALGLFLARNAGDGSLGFYAFTFFAATVYALGWWLWGSKSAFAGPRIGRELGRGVLIGAALAIVFVLGALVVQNIPFLAGPVEQLLNTPDQGGLLPTFFVLVINGIGEELVYRDMVPRQLRERFPRLPEISVGVVSTLIYGVVTIAMGVPLLVFSALVLGAVAFYEASRSRRLYSPIAVHLTWSVTMLLVMPLFF</sequence>
<dbReference type="GO" id="GO:0004175">
    <property type="term" value="F:endopeptidase activity"/>
    <property type="evidence" value="ECO:0007669"/>
    <property type="project" value="UniProtKB-ARBA"/>
</dbReference>
<dbReference type="GO" id="GO:0006508">
    <property type="term" value="P:proteolysis"/>
    <property type="evidence" value="ECO:0007669"/>
    <property type="project" value="UniProtKB-KW"/>
</dbReference>
<name>D7WE21_9CORY</name>
<dbReference type="Pfam" id="PF02517">
    <property type="entry name" value="Rce1-like"/>
    <property type="match status" value="1"/>
</dbReference>
<gene>
    <name evidence="3" type="ORF">HMPREF0291_12032</name>
</gene>
<dbReference type="RefSeq" id="WP_005291135.1">
    <property type="nucleotide sequence ID" value="NZ_CM000961.1"/>
</dbReference>
<dbReference type="eggNOG" id="COG1266">
    <property type="taxonomic scope" value="Bacteria"/>
</dbReference>
<keyword evidence="1" id="KW-0812">Transmembrane</keyword>
<accession>D7WE21</accession>
<feature type="transmembrane region" description="Helical" evidence="1">
    <location>
        <begin position="67"/>
        <end position="84"/>
    </location>
</feature>
<organism evidence="3 4">
    <name type="scientific">Corynebacterium genitalium ATCC 33030</name>
    <dbReference type="NCBI Taxonomy" id="585529"/>
    <lineage>
        <taxon>Bacteria</taxon>
        <taxon>Bacillati</taxon>
        <taxon>Actinomycetota</taxon>
        <taxon>Actinomycetes</taxon>
        <taxon>Mycobacteriales</taxon>
        <taxon>Corynebacteriaceae</taxon>
        <taxon>Corynebacterium</taxon>
    </lineage>
</organism>
<keyword evidence="4" id="KW-1185">Reference proteome</keyword>
<comment type="caution">
    <text evidence="3">The sequence shown here is derived from an EMBL/GenBank/DDBJ whole genome shotgun (WGS) entry which is preliminary data.</text>
</comment>
<evidence type="ECO:0000313" key="3">
    <source>
        <dbReference type="EMBL" id="EFK54375.1"/>
    </source>
</evidence>
<dbReference type="STRING" id="585529.HMPREF0291_12032"/>
<keyword evidence="3" id="KW-0645">Protease</keyword>
<evidence type="ECO:0000256" key="1">
    <source>
        <dbReference type="SAM" id="Phobius"/>
    </source>
</evidence>
<protein>
    <submittedName>
        <fullName evidence="3">CAAX amino terminal protease family protein</fullName>
    </submittedName>
</protein>
<dbReference type="GO" id="GO:0080120">
    <property type="term" value="P:CAAX-box protein maturation"/>
    <property type="evidence" value="ECO:0007669"/>
    <property type="project" value="UniProtKB-ARBA"/>
</dbReference>
<feature type="transmembrane region" description="Helical" evidence="1">
    <location>
        <begin position="188"/>
        <end position="205"/>
    </location>
</feature>
<evidence type="ECO:0000259" key="2">
    <source>
        <dbReference type="Pfam" id="PF02517"/>
    </source>
</evidence>
<keyword evidence="1" id="KW-0472">Membrane</keyword>
<dbReference type="InterPro" id="IPR003675">
    <property type="entry name" value="Rce1/LyrA-like_dom"/>
</dbReference>
<reference evidence="3" key="1">
    <citation type="submission" date="2010-06" db="EMBL/GenBank/DDBJ databases">
        <authorList>
            <person name="Muzny D."/>
            <person name="Qin X."/>
            <person name="Buhay C."/>
            <person name="Dugan-Rocha S."/>
            <person name="Ding Y."/>
            <person name="Chen G."/>
            <person name="Hawes A."/>
            <person name="Holder M."/>
            <person name="Jhangiani S."/>
            <person name="Johnson A."/>
            <person name="Khan Z."/>
            <person name="Li Z."/>
            <person name="Liu W."/>
            <person name="Liu X."/>
            <person name="Perez L."/>
            <person name="Shen H."/>
            <person name="Wang Q."/>
            <person name="Watt J."/>
            <person name="Xi L."/>
            <person name="Xin Y."/>
            <person name="Zhou J."/>
            <person name="Deng J."/>
            <person name="Jiang H."/>
            <person name="Liu Y."/>
            <person name="Qu J."/>
            <person name="Song X.-Z."/>
            <person name="Zhang L."/>
            <person name="Villasana D."/>
            <person name="Johnson A."/>
            <person name="Liu J."/>
            <person name="Liyanage D."/>
            <person name="Lorensuhewa L."/>
            <person name="Robinson T."/>
            <person name="Song A."/>
            <person name="Song B.-B."/>
            <person name="Dinh H."/>
            <person name="Thornton R."/>
            <person name="Coyle M."/>
            <person name="Francisco L."/>
            <person name="Jackson L."/>
            <person name="Javaid M."/>
            <person name="Korchina V."/>
            <person name="Kovar C."/>
            <person name="Mata R."/>
            <person name="Mathew T."/>
            <person name="Ngo R."/>
            <person name="Nguyen L."/>
            <person name="Nguyen N."/>
            <person name="Okwuonu G."/>
            <person name="Ongeri F."/>
            <person name="Pham C."/>
            <person name="Simmons D."/>
            <person name="Wilczek-Boney K."/>
            <person name="Hale W."/>
            <person name="Jakkamsetti A."/>
            <person name="Pham P."/>
            <person name="Ruth R."/>
            <person name="San Lucas F."/>
            <person name="Warren J."/>
            <person name="Zhang J."/>
            <person name="Zhao Z."/>
            <person name="Zhou C."/>
            <person name="Zhu D."/>
            <person name="Lee S."/>
            <person name="Bess C."/>
            <person name="Blankenburg K."/>
            <person name="Forbes L."/>
            <person name="Fu Q."/>
            <person name="Gubbala S."/>
            <person name="Hirani K."/>
            <person name="Jayaseelan J.C."/>
            <person name="Lara F."/>
            <person name="Munidasa M."/>
            <person name="Palculict T."/>
            <person name="Patil S."/>
            <person name="Pu L.-L."/>
            <person name="Saada N."/>
            <person name="Tang L."/>
            <person name="Weissenberger G."/>
            <person name="Zhu Y."/>
            <person name="Hemphill L."/>
            <person name="Shang Y."/>
            <person name="Youmans B."/>
            <person name="Ayvaz T."/>
            <person name="Ross M."/>
            <person name="Santibanez J."/>
            <person name="Aqrawi P."/>
            <person name="Gross S."/>
            <person name="Joshi V."/>
            <person name="Fowler G."/>
            <person name="Nazareth L."/>
            <person name="Reid J."/>
            <person name="Worley K."/>
            <person name="Petrosino J."/>
            <person name="Highlander S."/>
            <person name="Gibbs R."/>
        </authorList>
    </citation>
    <scope>NUCLEOTIDE SEQUENCE [LARGE SCALE GENOMIC DNA]</scope>
    <source>
        <strain evidence="3">ATCC 33030</strain>
    </source>
</reference>
<dbReference type="HOGENOM" id="CLU_100918_0_0_11"/>
<dbReference type="Proteomes" id="UP000004208">
    <property type="component" value="Unassembled WGS sequence"/>
</dbReference>
<dbReference type="EMBL" id="ACLJ02000003">
    <property type="protein sequence ID" value="EFK54375.1"/>
    <property type="molecule type" value="Genomic_DNA"/>
</dbReference>
<proteinExistence type="predicted"/>
<feature type="transmembrane region" description="Helical" evidence="1">
    <location>
        <begin position="29"/>
        <end position="47"/>
    </location>
</feature>
<dbReference type="AlphaFoldDB" id="D7WE21"/>
<feature type="domain" description="CAAX prenyl protease 2/Lysostaphin resistance protein A-like" evidence="2">
    <location>
        <begin position="105"/>
        <end position="196"/>
    </location>
</feature>
<feature type="transmembrane region" description="Helical" evidence="1">
    <location>
        <begin position="143"/>
        <end position="176"/>
    </location>
</feature>
<keyword evidence="1" id="KW-1133">Transmembrane helix</keyword>